<dbReference type="PATRIC" id="fig|993517.3.peg.3909"/>
<dbReference type="RefSeq" id="WP_007333230.1">
    <property type="nucleotide sequence ID" value="NZ_AMCW01000106.1"/>
</dbReference>
<proteinExistence type="predicted"/>
<dbReference type="SUPFAM" id="SSF52467">
    <property type="entry name" value="DHS-like NAD/FAD-binding domain"/>
    <property type="match status" value="1"/>
</dbReference>
<evidence type="ECO:0000313" key="1">
    <source>
        <dbReference type="EMBL" id="EKK01086.1"/>
    </source>
</evidence>
<dbReference type="InterPro" id="IPR029035">
    <property type="entry name" value="DHS-like_NAD/FAD-binding_dom"/>
</dbReference>
<dbReference type="Proteomes" id="UP000007993">
    <property type="component" value="Unassembled WGS sequence"/>
</dbReference>
<comment type="caution">
    <text evidence="1">The sequence shown here is derived from an EMBL/GenBank/DDBJ whole genome shotgun (WGS) entry which is preliminary data.</text>
</comment>
<accession>K5E5M6</accession>
<dbReference type="AlphaFoldDB" id="K5E5M6"/>
<reference evidence="1 2" key="1">
    <citation type="journal article" date="2013" name="Mar. Genomics">
        <title>Expression of sulfatases in Rhodopirellula baltica and the diversity of sulfatases in the genus Rhodopirellula.</title>
        <authorList>
            <person name="Wegner C.E."/>
            <person name="Richter-Heitmann T."/>
            <person name="Klindworth A."/>
            <person name="Klockow C."/>
            <person name="Richter M."/>
            <person name="Achstetter T."/>
            <person name="Glockner F.O."/>
            <person name="Harder J."/>
        </authorList>
    </citation>
    <scope>NUCLEOTIDE SEQUENCE [LARGE SCALE GENOMIC DNA]</scope>
    <source>
        <strain evidence="1 2">SH28</strain>
    </source>
</reference>
<name>K5E5M6_RHOBT</name>
<dbReference type="Pfam" id="PF13289">
    <property type="entry name" value="SIR2_2"/>
    <property type="match status" value="1"/>
</dbReference>
<evidence type="ECO:0000313" key="2">
    <source>
        <dbReference type="Proteomes" id="UP000007993"/>
    </source>
</evidence>
<protein>
    <submittedName>
        <fullName evidence="1">Uncharacterized protein</fullName>
    </submittedName>
</protein>
<organism evidence="1 2">
    <name type="scientific">Rhodopirellula baltica SH28</name>
    <dbReference type="NCBI Taxonomy" id="993517"/>
    <lineage>
        <taxon>Bacteria</taxon>
        <taxon>Pseudomonadati</taxon>
        <taxon>Planctomycetota</taxon>
        <taxon>Planctomycetia</taxon>
        <taxon>Pirellulales</taxon>
        <taxon>Pirellulaceae</taxon>
        <taxon>Rhodopirellula</taxon>
    </lineage>
</organism>
<sequence>MKTDSRNHDAKKTLSDLRDHLARHDKPIAFLFGAGTSCALRVPDPKDATTRIALIPAVVALTDICRDDVAKMGDEFKDAWDSICEHCRELKIDPNVESILSRLRMMMSAVGKTDVIYGLDARKITEMEECVRKTIARVVVPDLDLLPEDFAHRRLARWLGKTSRKSPVEIFTLNYDVLLEHGLEAERIPYFDGFVGGYRPFFHADSLRRLETAPGASWIRLWKMHGSVNWRRVEQNGRIRVIRDQFDKGGEMIYPSAQKYDESRQQPYTAFADRLSRFLEQDDAILITAGFSFGDEHINDLVFSALENRPRTHVYVLNFSEIADDCHLAKYAMQRPNMLILSRDTGVIGGRRCAWEPSDCPEFMNEVFEVYESSPPSAPGKDDAVLAGRMKIGDFDAFSRFLDLMAAG</sequence>
<gene>
    <name evidence="1" type="ORF">RBSH_03604</name>
</gene>
<dbReference type="EMBL" id="AMCW01000106">
    <property type="protein sequence ID" value="EKK01086.1"/>
    <property type="molecule type" value="Genomic_DNA"/>
</dbReference>